<evidence type="ECO:0000313" key="2">
    <source>
        <dbReference type="EMBL" id="MCG2588844.1"/>
    </source>
</evidence>
<gene>
    <name evidence="2" type="ORF">L6773_09720</name>
</gene>
<feature type="transmembrane region" description="Helical" evidence="1">
    <location>
        <begin position="105"/>
        <end position="126"/>
    </location>
</feature>
<sequence length="204" mass="23567">MQILRNHWYDLGGFLAVITSIYLVLNFYDFTYYKSVVYINLISLFLHQLEKFRIVGTYPEMVNRTLFESDIPDRYPLNTQTALINNIGIGWLFYVGAAVLAESAIWLGIATIVLSFGSFIAHVFFFNIKGGTFFNAGMITSILQYLPVTVVFFWIVIDQDYASLPDYLIGIPLGVLLIFLYYLKMTDWLKDRDTTFIFPVRNIV</sequence>
<feature type="transmembrane region" description="Helical" evidence="1">
    <location>
        <begin position="82"/>
        <end position="99"/>
    </location>
</feature>
<proteinExistence type="predicted"/>
<evidence type="ECO:0000313" key="3">
    <source>
        <dbReference type="Proteomes" id="UP001165366"/>
    </source>
</evidence>
<keyword evidence="1" id="KW-0472">Membrane</keyword>
<dbReference type="InterPro" id="IPR025671">
    <property type="entry name" value="HXXEE"/>
</dbReference>
<keyword evidence="3" id="KW-1185">Reference proteome</keyword>
<reference evidence="2" key="2">
    <citation type="submission" date="2024-05" db="EMBL/GenBank/DDBJ databases">
        <title>Rhodohalobacter halophilus gen. nov., sp. nov., a moderately halophilic member of the family Balneolaceae.</title>
        <authorList>
            <person name="Xia J."/>
        </authorList>
    </citation>
    <scope>NUCLEOTIDE SEQUENCE</scope>
    <source>
        <strain evidence="2">WB101</strain>
    </source>
</reference>
<protein>
    <submittedName>
        <fullName evidence="2">HXXEE domain-containing protein</fullName>
    </submittedName>
</protein>
<reference evidence="2" key="1">
    <citation type="submission" date="2022-01" db="EMBL/GenBank/DDBJ databases">
        <authorList>
            <person name="Wang Y."/>
        </authorList>
    </citation>
    <scope>NUCLEOTIDE SEQUENCE</scope>
    <source>
        <strain evidence="2">WB101</strain>
    </source>
</reference>
<dbReference type="EMBL" id="JAKLWS010000010">
    <property type="protein sequence ID" value="MCG2588844.1"/>
    <property type="molecule type" value="Genomic_DNA"/>
</dbReference>
<accession>A0ABS9KDA2</accession>
<dbReference type="Pfam" id="PF13787">
    <property type="entry name" value="HXXEE"/>
    <property type="match status" value="1"/>
</dbReference>
<feature type="transmembrane region" description="Helical" evidence="1">
    <location>
        <begin position="167"/>
        <end position="183"/>
    </location>
</feature>
<dbReference type="RefSeq" id="WP_237853825.1">
    <property type="nucleotide sequence ID" value="NZ_JAKLWS010000010.1"/>
</dbReference>
<feature type="transmembrane region" description="Helical" evidence="1">
    <location>
        <begin position="133"/>
        <end position="155"/>
    </location>
</feature>
<keyword evidence="1" id="KW-1133">Transmembrane helix</keyword>
<keyword evidence="1" id="KW-0812">Transmembrane</keyword>
<evidence type="ECO:0000256" key="1">
    <source>
        <dbReference type="SAM" id="Phobius"/>
    </source>
</evidence>
<organism evidence="2 3">
    <name type="scientific">Rhodohalobacter sulfatireducens</name>
    <dbReference type="NCBI Taxonomy" id="2911366"/>
    <lineage>
        <taxon>Bacteria</taxon>
        <taxon>Pseudomonadati</taxon>
        <taxon>Balneolota</taxon>
        <taxon>Balneolia</taxon>
        <taxon>Balneolales</taxon>
        <taxon>Balneolaceae</taxon>
        <taxon>Rhodohalobacter</taxon>
    </lineage>
</organism>
<feature type="transmembrane region" description="Helical" evidence="1">
    <location>
        <begin position="7"/>
        <end position="25"/>
    </location>
</feature>
<dbReference type="Proteomes" id="UP001165366">
    <property type="component" value="Unassembled WGS sequence"/>
</dbReference>
<name>A0ABS9KDA2_9BACT</name>
<comment type="caution">
    <text evidence="2">The sequence shown here is derived from an EMBL/GenBank/DDBJ whole genome shotgun (WGS) entry which is preliminary data.</text>
</comment>